<dbReference type="SFLD" id="SFLDF00562">
    <property type="entry name" value="HemN-like__clustered_with_heat"/>
    <property type="match status" value="1"/>
</dbReference>
<keyword evidence="9 10" id="KW-0143">Chaperone</keyword>
<dbReference type="SMART" id="SM00729">
    <property type="entry name" value="Elp3"/>
    <property type="match status" value="1"/>
</dbReference>
<evidence type="ECO:0000313" key="13">
    <source>
        <dbReference type="Proteomes" id="UP000267187"/>
    </source>
</evidence>
<dbReference type="SFLD" id="SFLDF00288">
    <property type="entry name" value="HemN-like__clustered_with_nucl"/>
    <property type="match status" value="1"/>
</dbReference>
<dbReference type="InterPro" id="IPR004559">
    <property type="entry name" value="HemW-like"/>
</dbReference>
<dbReference type="CDD" id="cd01335">
    <property type="entry name" value="Radical_SAM"/>
    <property type="match status" value="1"/>
</dbReference>
<reference evidence="12 13" key="1">
    <citation type="submission" date="2018-10" db="EMBL/GenBank/DDBJ databases">
        <title>Genomic Encyclopedia of Type Strains, Phase IV (KMG-IV): sequencing the most valuable type-strain genomes for metagenomic binning, comparative biology and taxonomic classification.</title>
        <authorList>
            <person name="Goeker M."/>
        </authorList>
    </citation>
    <scope>NUCLEOTIDE SEQUENCE [LARGE SCALE GENOMIC DNA]</scope>
    <source>
        <strain evidence="12 13">DSM 25080</strain>
    </source>
</reference>
<evidence type="ECO:0000256" key="2">
    <source>
        <dbReference type="ARBA" id="ARBA00006100"/>
    </source>
</evidence>
<accession>A0A3M0ATF4</accession>
<dbReference type="InterPro" id="IPR034505">
    <property type="entry name" value="Coproporphyrinogen-III_oxidase"/>
</dbReference>
<sequence>MTSASRAIYVHLPWCVRKCPYCDFNSHQRDPNAIPEADYIAALIQDIRTERSLLGEIAAHSVFFGGGTPSLFSADGIARILAALNDAFPFTLDAEITLEANPGTFEQAKFRGYAQAGVNRLSLGIQSFDDEKLTALGRIHGSLEAKRAIGSAREVGFDNFNIDIMHGLPQQSVEEALADLACAAEFAPTHLSWYQLTIETNTAFYSNPPELPDIDALDDIEVAGFELLRSHGFEQYEVSAWARNGAVSRHNLSYWNYEDYIGVGAGAHGKYTQGNEIRRRQKTRRPEDYMAGPKLKDVIVPNEDRIFEFFLNRLRLFSPVSQTQFEQSTGAAYESINHKLIQLRDQGLVTLSPGGFELSYRGQRFLNHVQSLFLPSEE</sequence>
<dbReference type="SFLD" id="SFLDG01065">
    <property type="entry name" value="anaerobic_coproporphyrinogen-I"/>
    <property type="match status" value="1"/>
</dbReference>
<dbReference type="InterPro" id="IPR010723">
    <property type="entry name" value="HemN_C"/>
</dbReference>
<keyword evidence="7 10" id="KW-0408">Iron</keyword>
<proteinExistence type="inferred from homology"/>
<dbReference type="InterPro" id="IPR058240">
    <property type="entry name" value="rSAM_sf"/>
</dbReference>
<evidence type="ECO:0000256" key="6">
    <source>
        <dbReference type="ARBA" id="ARBA00022723"/>
    </source>
</evidence>
<dbReference type="GO" id="GO:0006779">
    <property type="term" value="P:porphyrin-containing compound biosynthetic process"/>
    <property type="evidence" value="ECO:0007669"/>
    <property type="project" value="InterPro"/>
</dbReference>
<keyword evidence="8 10" id="KW-0411">Iron-sulfur</keyword>
<dbReference type="PROSITE" id="PS51918">
    <property type="entry name" value="RADICAL_SAM"/>
    <property type="match status" value="1"/>
</dbReference>
<evidence type="ECO:0000256" key="7">
    <source>
        <dbReference type="ARBA" id="ARBA00023004"/>
    </source>
</evidence>
<keyword evidence="4 10" id="KW-0349">Heme</keyword>
<evidence type="ECO:0000256" key="8">
    <source>
        <dbReference type="ARBA" id="ARBA00023014"/>
    </source>
</evidence>
<dbReference type="Pfam" id="PF06969">
    <property type="entry name" value="HemN_C"/>
    <property type="match status" value="1"/>
</dbReference>
<keyword evidence="6 10" id="KW-0479">Metal-binding</keyword>
<comment type="function">
    <text evidence="10">Probably acts as a heme chaperone, transferring heme to an unknown acceptor. Binds one molecule of heme per monomer, possibly covalently. Binds 1 [4Fe-4S] cluster. The cluster is coordinated with 3 cysteines and an exchangeable S-adenosyl-L-methionine.</text>
</comment>
<dbReference type="Proteomes" id="UP000267187">
    <property type="component" value="Unassembled WGS sequence"/>
</dbReference>
<dbReference type="PANTHER" id="PTHR13932:SF5">
    <property type="entry name" value="RADICAL S-ADENOSYL METHIONINE DOMAIN-CONTAINING PROTEIN 1, MITOCHONDRIAL"/>
    <property type="match status" value="1"/>
</dbReference>
<comment type="similarity">
    <text evidence="2">Belongs to the anaerobic coproporphyrinogen-III oxidase family. HemW subfamily.</text>
</comment>
<evidence type="ECO:0000259" key="11">
    <source>
        <dbReference type="PROSITE" id="PS51918"/>
    </source>
</evidence>
<evidence type="ECO:0000256" key="5">
    <source>
        <dbReference type="ARBA" id="ARBA00022691"/>
    </source>
</evidence>
<dbReference type="RefSeq" id="WP_121875558.1">
    <property type="nucleotide sequence ID" value="NZ_REFJ01000001.1"/>
</dbReference>
<dbReference type="GO" id="GO:0004109">
    <property type="term" value="F:coproporphyrinogen oxidase activity"/>
    <property type="evidence" value="ECO:0007669"/>
    <property type="project" value="InterPro"/>
</dbReference>
<keyword evidence="10" id="KW-0963">Cytoplasm</keyword>
<organism evidence="12 13">
    <name type="scientific">Umboniibacter marinipuniceus</name>
    <dbReference type="NCBI Taxonomy" id="569599"/>
    <lineage>
        <taxon>Bacteria</taxon>
        <taxon>Pseudomonadati</taxon>
        <taxon>Pseudomonadota</taxon>
        <taxon>Gammaproteobacteria</taxon>
        <taxon>Cellvibrionales</taxon>
        <taxon>Cellvibrionaceae</taxon>
        <taxon>Umboniibacter</taxon>
    </lineage>
</organism>
<dbReference type="GO" id="GO:0046872">
    <property type="term" value="F:metal ion binding"/>
    <property type="evidence" value="ECO:0007669"/>
    <property type="project" value="UniProtKB-UniRule"/>
</dbReference>
<dbReference type="EMBL" id="REFJ01000001">
    <property type="protein sequence ID" value="RMA82212.1"/>
    <property type="molecule type" value="Genomic_DNA"/>
</dbReference>
<dbReference type="GO" id="GO:0051539">
    <property type="term" value="F:4 iron, 4 sulfur cluster binding"/>
    <property type="evidence" value="ECO:0007669"/>
    <property type="project" value="UniProtKB-UniRule"/>
</dbReference>
<dbReference type="AlphaFoldDB" id="A0A3M0ATF4"/>
<evidence type="ECO:0000256" key="3">
    <source>
        <dbReference type="ARBA" id="ARBA00017228"/>
    </source>
</evidence>
<feature type="domain" description="Radical SAM core" evidence="11">
    <location>
        <begin position="1"/>
        <end position="237"/>
    </location>
</feature>
<dbReference type="SUPFAM" id="SSF102114">
    <property type="entry name" value="Radical SAM enzymes"/>
    <property type="match status" value="1"/>
</dbReference>
<keyword evidence="5 10" id="KW-0949">S-adenosyl-L-methionine</keyword>
<name>A0A3M0ATF4_9GAMM</name>
<evidence type="ECO:0000256" key="4">
    <source>
        <dbReference type="ARBA" id="ARBA00022617"/>
    </source>
</evidence>
<dbReference type="InterPro" id="IPR006638">
    <property type="entry name" value="Elp3/MiaA/NifB-like_rSAM"/>
</dbReference>
<dbReference type="Pfam" id="PF04055">
    <property type="entry name" value="Radical_SAM"/>
    <property type="match status" value="1"/>
</dbReference>
<comment type="caution">
    <text evidence="12">The sequence shown here is derived from an EMBL/GenBank/DDBJ whole genome shotgun (WGS) entry which is preliminary data.</text>
</comment>
<dbReference type="InterPro" id="IPR007197">
    <property type="entry name" value="rSAM"/>
</dbReference>
<dbReference type="PANTHER" id="PTHR13932">
    <property type="entry name" value="COPROPORPHYRINIGEN III OXIDASE"/>
    <property type="match status" value="1"/>
</dbReference>
<evidence type="ECO:0000256" key="1">
    <source>
        <dbReference type="ARBA" id="ARBA00001966"/>
    </source>
</evidence>
<dbReference type="Gene3D" id="3.20.20.70">
    <property type="entry name" value="Aldolase class I"/>
    <property type="match status" value="1"/>
</dbReference>
<keyword evidence="13" id="KW-1185">Reference proteome</keyword>
<dbReference type="NCBIfam" id="TIGR00539">
    <property type="entry name" value="hemN_rel"/>
    <property type="match status" value="1"/>
</dbReference>
<dbReference type="OrthoDB" id="9808022at2"/>
<protein>
    <recommendedName>
        <fullName evidence="3 10">Heme chaperone HemW</fullName>
    </recommendedName>
</protein>
<evidence type="ECO:0000256" key="10">
    <source>
        <dbReference type="RuleBase" id="RU364116"/>
    </source>
</evidence>
<keyword evidence="10" id="KW-0004">4Fe-4S</keyword>
<dbReference type="InterPro" id="IPR013785">
    <property type="entry name" value="Aldolase_TIM"/>
</dbReference>
<dbReference type="GO" id="GO:0005737">
    <property type="term" value="C:cytoplasm"/>
    <property type="evidence" value="ECO:0007669"/>
    <property type="project" value="UniProtKB-SubCell"/>
</dbReference>
<comment type="cofactor">
    <cofactor evidence="1">
        <name>[4Fe-4S] cluster</name>
        <dbReference type="ChEBI" id="CHEBI:49883"/>
    </cofactor>
</comment>
<dbReference type="SFLD" id="SFLDS00029">
    <property type="entry name" value="Radical_SAM"/>
    <property type="match status" value="1"/>
</dbReference>
<evidence type="ECO:0000256" key="9">
    <source>
        <dbReference type="ARBA" id="ARBA00023186"/>
    </source>
</evidence>
<gene>
    <name evidence="12" type="ORF">DFR27_0160</name>
</gene>
<comment type="subcellular location">
    <subcellularLocation>
        <location evidence="10">Cytoplasm</location>
    </subcellularLocation>
</comment>
<evidence type="ECO:0000313" key="12">
    <source>
        <dbReference type="EMBL" id="RMA82212.1"/>
    </source>
</evidence>